<proteinExistence type="predicted"/>
<sequence>MTPTAAVPHWAGDDASIFRAIEQLGGDYNNMKVWASGVFIGTKYMWGVNYETPVTDTTNWKTSAAPGKCLKYKVNKKDKNNGYALADCTLYTSLLCQREKNALGNCPTPFTGSAFEVGNMCFKELDTTGVPGDNEYFCNSHVQNDYVPFMSQPLSKEVMDGLSTDVGMPVDVWTPFQRRVTNFTLTLLL</sequence>
<protein>
    <recommendedName>
        <fullName evidence="3">C-type lectin domain-containing protein</fullName>
    </recommendedName>
</protein>
<keyword evidence="2" id="KW-1185">Reference proteome</keyword>
<dbReference type="AlphaFoldDB" id="A0A7M5UXI2"/>
<organism evidence="1 2">
    <name type="scientific">Clytia hemisphaerica</name>
    <dbReference type="NCBI Taxonomy" id="252671"/>
    <lineage>
        <taxon>Eukaryota</taxon>
        <taxon>Metazoa</taxon>
        <taxon>Cnidaria</taxon>
        <taxon>Hydrozoa</taxon>
        <taxon>Hydroidolina</taxon>
        <taxon>Leptothecata</taxon>
        <taxon>Obeliida</taxon>
        <taxon>Clytiidae</taxon>
        <taxon>Clytia</taxon>
    </lineage>
</organism>
<dbReference type="EnsemblMetazoa" id="CLYHEMT005950.2">
    <property type="protein sequence ID" value="CLYHEMP005950.2"/>
    <property type="gene ID" value="CLYHEMG005950"/>
</dbReference>
<dbReference type="EnsemblMetazoa" id="CLYHEMT005950.1">
    <property type="protein sequence ID" value="CLYHEMP005950.1"/>
    <property type="gene ID" value="CLYHEMG005950"/>
</dbReference>
<accession>A0A7M5UXI2</accession>
<name>A0A7M5UXI2_9CNID</name>
<evidence type="ECO:0000313" key="1">
    <source>
        <dbReference type="EnsemblMetazoa" id="CLYHEMP005950.2"/>
    </source>
</evidence>
<evidence type="ECO:0000313" key="2">
    <source>
        <dbReference type="Proteomes" id="UP000594262"/>
    </source>
</evidence>
<dbReference type="Proteomes" id="UP000594262">
    <property type="component" value="Unplaced"/>
</dbReference>
<evidence type="ECO:0008006" key="3">
    <source>
        <dbReference type="Google" id="ProtNLM"/>
    </source>
</evidence>
<reference evidence="1" key="1">
    <citation type="submission" date="2021-01" db="UniProtKB">
        <authorList>
            <consortium name="EnsemblMetazoa"/>
        </authorList>
    </citation>
    <scope>IDENTIFICATION</scope>
</reference>